<dbReference type="NCBIfam" id="TIGR03696">
    <property type="entry name" value="Rhs_assc_core"/>
    <property type="match status" value="1"/>
</dbReference>
<keyword evidence="4" id="KW-0677">Repeat</keyword>
<keyword evidence="6" id="KW-0472">Membrane</keyword>
<dbReference type="KEGG" id="tab:CIG75_05185"/>
<dbReference type="NCBIfam" id="TIGR01643">
    <property type="entry name" value="YD_repeat_2x"/>
    <property type="match status" value="1"/>
</dbReference>
<evidence type="ECO:0000256" key="2">
    <source>
        <dbReference type="ARBA" id="ARBA00022525"/>
    </source>
</evidence>
<dbReference type="InterPro" id="IPR003284">
    <property type="entry name" value="Sal_SpvB"/>
</dbReference>
<dbReference type="InterPro" id="IPR031325">
    <property type="entry name" value="RHS_repeat"/>
</dbReference>
<dbReference type="Gene3D" id="2.180.10.10">
    <property type="entry name" value="RHS repeat-associated core"/>
    <property type="match status" value="3"/>
</dbReference>
<dbReference type="EMBL" id="CP022657">
    <property type="protein sequence ID" value="ASS74441.1"/>
    <property type="molecule type" value="Genomic_DNA"/>
</dbReference>
<evidence type="ECO:0000313" key="9">
    <source>
        <dbReference type="EMBL" id="ASS74441.1"/>
    </source>
</evidence>
<evidence type="ECO:0000256" key="6">
    <source>
        <dbReference type="SAM" id="Phobius"/>
    </source>
</evidence>
<name>A0A223CYP0_9BACL</name>
<evidence type="ECO:0000259" key="8">
    <source>
        <dbReference type="Pfam" id="PF25023"/>
    </source>
</evidence>
<keyword evidence="3" id="KW-0732">Signal</keyword>
<dbReference type="InterPro" id="IPR022045">
    <property type="entry name" value="TcdB_toxin_mid/N"/>
</dbReference>
<evidence type="ECO:0000256" key="3">
    <source>
        <dbReference type="ARBA" id="ARBA00022729"/>
    </source>
</evidence>
<dbReference type="GO" id="GO:0005737">
    <property type="term" value="C:cytoplasm"/>
    <property type="evidence" value="ECO:0007669"/>
    <property type="project" value="InterPro"/>
</dbReference>
<dbReference type="InterPro" id="IPR050708">
    <property type="entry name" value="T6SS_VgrG/RHS"/>
</dbReference>
<comment type="subcellular location">
    <subcellularLocation>
        <location evidence="1">Secreted</location>
    </subcellularLocation>
</comment>
<dbReference type="Pfam" id="PF13517">
    <property type="entry name" value="FG-GAP_3"/>
    <property type="match status" value="2"/>
</dbReference>
<evidence type="ECO:0000313" key="10">
    <source>
        <dbReference type="Proteomes" id="UP000214688"/>
    </source>
</evidence>
<reference evidence="9 10" key="1">
    <citation type="journal article" date="2015" name="Int. J. Syst. Evol. Microbiol.">
        <title>Tumebacillus algifaecis sp. nov., isolated from decomposing algal scum.</title>
        <authorList>
            <person name="Wu Y.F."/>
            <person name="Zhang B."/>
            <person name="Xing P."/>
            <person name="Wu Q.L."/>
            <person name="Liu S.J."/>
        </authorList>
    </citation>
    <scope>NUCLEOTIDE SEQUENCE [LARGE SCALE GENOMIC DNA]</scope>
    <source>
        <strain evidence="9 10">THMBR28</strain>
    </source>
</reference>
<proteinExistence type="predicted"/>
<keyword evidence="2" id="KW-0964">Secreted</keyword>
<sequence length="1987" mass="217246">MATSQFAGSLPGEFSVDANGSAVYSIPLQLPIGTAGVMPQFALVFHSAFQNGLLGMGWMLQGLSAISRVPATVAQDGHHGSVSYDQNDRYALDGQRLIVTDGSYGSSNSTYRTEMESWVKVVPVFHNPSQVAQGPDGFRVYTKDGKTCEYGLTADAKTPASATNPVIREWALNKVTDRHGNYMTFSYQQDKGNNAYYLSRIDYTGNSKLDPKRSVQFDYESRTDVEVAYAGGAAVKTTQRLRHITTKVNQSTVLQYQLDYQLGKATGRSQLRSLTLLDAAGNTMAPTKFEWQDETGPLLQTGKLLPSSGIPYGSTILPMDVNGDGRTDLVCASRDARGNLKLVLVLAKSDGSGYEAGIALPDSGLLFGGQFLPLDVNGDGCTDLVYAVNQSGKLALTVFISGLDHQGNWTLTPGPLHAGGPSGISYGGNLIACDVNGDGAVDLVYAYNYKNGNLGLITLLSNGTSFYRPDNKVTETTLSMSGQCIPLDLDGDGQTDLLYAYQNHGTLDFVWFRSNGTSYEQQPGSPLPASPSLPYGGTLLPMDVNGDGLIDLVYVRRNSLGHLSLQTLCSTGKGFEVQAEYDTNFKLGSVLPQLLPMDVTGDGKTDLVIASQDNQKVYLSYFLSQHGNFQAATNPQPLSSSAWGGQFLPLDLSGTGKNDLLYFTKGTTNYDLTHAASSPTMPDLLSKITTGLGGEYTLSYKPLTDNSVYSMGDQANSQIEPLTGYNTISGSVYQVATTGLAGGSVGSVPAFRDVTFPKYVVSEVVKADNQGNNYTSDYSYEDAKIDLQGRGWLGFAVMRVSDHEQKVTVETHYHQEFPLTGGAKEQKTYRSSDLALLERTLQSYQTPTSAPGVYRAEIQEIQTESYTYGVLDHTKQKTITYDAYGNPVVTIDSDEGIPSPLYTLNTYRNDPNQWVIGLLTETKLTRDAAGTQVLNWEKSVYEDGTYNLTKKQTWNDQSKTWLDHAFTYDAYGNQISMTDPSGALTTCTYDTQYQTFLTEQITPPNDAGNKLTTAYTYSPEFNVCVSKTEPNQTTMKQVLDGFGRVVQLLGPHPQHPEKQVVIQKHDWIVKNNTTVQETRQLLDWDVETWALKQEYVDGLGRIFKTISTSADGSKNVVQEKQLNSQGAAVRESLPYFEGNHPLYIERQYDEYGRMTQETNPTDGGKSVTTKLTYPNTRTEVKVEAVGTSMERTEQTDYAVIHDQKRIMQHTDATQGVTAYTYDPLGRVVSILDPNQVITTIEYDSLNREIKMEYKTLQKTFATDTYAHDDVKRTLTHQSSKGTQQVMAFDALQRMIRKTTTDGQQSRADIFTFDNAGQPTKQSHLSRVQDADGNVYEFDYDAYGNQTKISLTLDKQNYTFEKTYSPTQAPIQLTFPDGSYQVNKYTAGGQLQAVRLNDQGAGEKEYASYQQFTVYGAPQLIQYGNGTSDRYDYNTVGQIGTRLLKTSKGTEAFHHNYAWNELNTLSSIQDQLTPSKSQSFQYDAAGRLTQAVGVYGTQTYSYDPAGNTSNKNGIQYDFEGHQVVKGHKDGQTVMTASYDDRGNMSDATRNGQTSQFDYDGEGQLLSVGGVHFTYDYAGRRLSKRSPDGVVTYYVSPYYEVVVFPDGNVQHTKYLADVYGTFATVTTSQNPAHTQAGLPAPGTFYLHKNMINSTLAQTDSSGAVVTTLEYLPFGEIYDIQGSRSLRYSYTGKEFDQDTGLYYYESRYYDPQLGRFLSADDRPGGPLDKQDVFNRYAYVLNDPVNFMDPTGHSIWSDIGHFFKKCWENVVGIVVGAALVVAGIAVLATTPFGSVASTIVGQTLIGAGLGGISYSVSSMIKGQQFSWKEFGIQVGIGAATGLVAGIFSAGSSAIIDYGVQAGRSTFGIGGVGRFAVKTTSSALSSASKGALSKVLNNAAHHEALGHGVGGAALFGGITGFIGASMGEGVTYWRSAKSYVYDIEAAEKGVGLPYRRVMKGSILNKILVKAPGFIFKKTSKALLSHYHLMPSW</sequence>
<feature type="transmembrane region" description="Helical" evidence="6">
    <location>
        <begin position="1830"/>
        <end position="1851"/>
    </location>
</feature>
<dbReference type="RefSeq" id="WP_094235693.1">
    <property type="nucleotide sequence ID" value="NZ_CP022657.1"/>
</dbReference>
<evidence type="ECO:0000256" key="4">
    <source>
        <dbReference type="ARBA" id="ARBA00022737"/>
    </source>
</evidence>
<feature type="domain" description="Insecticide toxin TcdB middle/N-terminal" evidence="7">
    <location>
        <begin position="755"/>
        <end position="820"/>
    </location>
</feature>
<feature type="transmembrane region" description="Helical" evidence="6">
    <location>
        <begin position="1791"/>
        <end position="1810"/>
    </location>
</feature>
<evidence type="ECO:0008006" key="11">
    <source>
        <dbReference type="Google" id="ProtNLM"/>
    </source>
</evidence>
<dbReference type="InterPro" id="IPR006530">
    <property type="entry name" value="YD"/>
</dbReference>
<keyword evidence="6" id="KW-0812">Transmembrane</keyword>
<evidence type="ECO:0000256" key="1">
    <source>
        <dbReference type="ARBA" id="ARBA00004613"/>
    </source>
</evidence>
<feature type="domain" description="Teneurin-like YD-shell" evidence="8">
    <location>
        <begin position="1422"/>
        <end position="1741"/>
    </location>
</feature>
<protein>
    <recommendedName>
        <fullName evidence="11">Insecticide toxin TcdB middle/N-terminal domain-containing protein</fullName>
    </recommendedName>
</protein>
<dbReference type="InterPro" id="IPR022385">
    <property type="entry name" value="Rhs_assc_core"/>
</dbReference>
<feature type="transmembrane region" description="Helical" evidence="6">
    <location>
        <begin position="1766"/>
        <end position="1784"/>
    </location>
</feature>
<gene>
    <name evidence="9" type="ORF">CIG75_05185</name>
</gene>
<evidence type="ECO:0000259" key="7">
    <source>
        <dbReference type="Pfam" id="PF12256"/>
    </source>
</evidence>
<dbReference type="GO" id="GO:0005576">
    <property type="term" value="C:extracellular region"/>
    <property type="evidence" value="ECO:0007669"/>
    <property type="project" value="UniProtKB-SubCell"/>
</dbReference>
<keyword evidence="5" id="KW-0843">Virulence</keyword>
<dbReference type="Pfam" id="PF05593">
    <property type="entry name" value="RHS_repeat"/>
    <property type="match status" value="1"/>
</dbReference>
<dbReference type="Proteomes" id="UP000214688">
    <property type="component" value="Chromosome"/>
</dbReference>
<dbReference type="Pfam" id="PF03534">
    <property type="entry name" value="SpvB"/>
    <property type="match status" value="1"/>
</dbReference>
<evidence type="ECO:0000256" key="5">
    <source>
        <dbReference type="ARBA" id="ARBA00023026"/>
    </source>
</evidence>
<dbReference type="Gene3D" id="2.130.10.130">
    <property type="entry name" value="Integrin alpha, N-terminal"/>
    <property type="match status" value="1"/>
</dbReference>
<dbReference type="InterPro" id="IPR013517">
    <property type="entry name" value="FG-GAP"/>
</dbReference>
<dbReference type="OrthoDB" id="41445at2"/>
<dbReference type="InterPro" id="IPR056823">
    <property type="entry name" value="TEN-like_YD-shell"/>
</dbReference>
<dbReference type="PANTHER" id="PTHR32305">
    <property type="match status" value="1"/>
</dbReference>
<dbReference type="PANTHER" id="PTHR32305:SF15">
    <property type="entry name" value="PROTEIN RHSA-RELATED"/>
    <property type="match status" value="1"/>
</dbReference>
<accession>A0A223CYP0</accession>
<dbReference type="Pfam" id="PF12256">
    <property type="entry name" value="TcdB_toxin_midN"/>
    <property type="match status" value="2"/>
</dbReference>
<keyword evidence="10" id="KW-1185">Reference proteome</keyword>
<dbReference type="SUPFAM" id="SSF69318">
    <property type="entry name" value="Integrin alpha N-terminal domain"/>
    <property type="match status" value="1"/>
</dbReference>
<dbReference type="Pfam" id="PF25023">
    <property type="entry name" value="TEN_YD-shell"/>
    <property type="match status" value="1"/>
</dbReference>
<keyword evidence="6" id="KW-1133">Transmembrane helix</keyword>
<feature type="domain" description="Insecticide toxin TcdB middle/N-terminal" evidence="7">
    <location>
        <begin position="630"/>
        <end position="716"/>
    </location>
</feature>
<dbReference type="InterPro" id="IPR028994">
    <property type="entry name" value="Integrin_alpha_N"/>
</dbReference>
<organism evidence="9 10">
    <name type="scientific">Tumebacillus algifaecis</name>
    <dbReference type="NCBI Taxonomy" id="1214604"/>
    <lineage>
        <taxon>Bacteria</taxon>
        <taxon>Bacillati</taxon>
        <taxon>Bacillota</taxon>
        <taxon>Bacilli</taxon>
        <taxon>Bacillales</taxon>
        <taxon>Alicyclobacillaceae</taxon>
        <taxon>Tumebacillus</taxon>
    </lineage>
</organism>